<dbReference type="RefSeq" id="WP_014753640.1">
    <property type="nucleotide sequence ID" value="NC_017986.1"/>
</dbReference>
<reference evidence="2 3" key="1">
    <citation type="journal article" date="2012" name="J. Bacteriol.">
        <title>Complete Genome Sequence of the Naphthalene-Degrading Pseudomonas putida Strain ND6.</title>
        <authorList>
            <person name="Li S."/>
            <person name="Zhao H."/>
            <person name="Li Y."/>
            <person name="Niu S."/>
            <person name="Cai B."/>
        </authorList>
    </citation>
    <scope>NUCLEOTIDE SEQUENCE [LARGE SCALE GENOMIC DNA]</scope>
    <source>
        <strain evidence="2 3">ND6</strain>
    </source>
</reference>
<gene>
    <name evidence="2" type="ORF">YSA_00704</name>
</gene>
<evidence type="ECO:0000256" key="1">
    <source>
        <dbReference type="SAM" id="Phobius"/>
    </source>
</evidence>
<proteinExistence type="predicted"/>
<evidence type="ECO:0000313" key="3">
    <source>
        <dbReference type="Proteomes" id="UP000005268"/>
    </source>
</evidence>
<protein>
    <submittedName>
        <fullName evidence="2">Uncharacterized protein</fullName>
    </submittedName>
</protein>
<dbReference type="AlphaFoldDB" id="I3UNT8"/>
<keyword evidence="1" id="KW-0472">Membrane</keyword>
<evidence type="ECO:0000313" key="2">
    <source>
        <dbReference type="EMBL" id="AFK67159.1"/>
    </source>
</evidence>
<feature type="transmembrane region" description="Helical" evidence="1">
    <location>
        <begin position="20"/>
        <end position="41"/>
    </location>
</feature>
<keyword evidence="1" id="KW-1133">Transmembrane helix</keyword>
<dbReference type="KEGG" id="ppi:YSA_00704"/>
<keyword evidence="1" id="KW-0812">Transmembrane</keyword>
<accession>I3UNT8</accession>
<dbReference type="HOGENOM" id="CLU_2975937_0_0_6"/>
<organism evidence="2 3">
    <name type="scientific">Pseudomonas putida ND6</name>
    <dbReference type="NCBI Taxonomy" id="231023"/>
    <lineage>
        <taxon>Bacteria</taxon>
        <taxon>Pseudomonadati</taxon>
        <taxon>Pseudomonadota</taxon>
        <taxon>Gammaproteobacteria</taxon>
        <taxon>Pseudomonadales</taxon>
        <taxon>Pseudomonadaceae</taxon>
        <taxon>Pseudomonas</taxon>
    </lineage>
</organism>
<dbReference type="Proteomes" id="UP000005268">
    <property type="component" value="Chromosome"/>
</dbReference>
<name>I3UNT8_PSEPU</name>
<dbReference type="EMBL" id="CP003588">
    <property type="protein sequence ID" value="AFK67159.1"/>
    <property type="molecule type" value="Genomic_DNA"/>
</dbReference>
<sequence>MGMFWWHLIWFGSGLIRSLGAAYWVGFGILAVVQLAALLSLPRDLLLRREVRIAGVDG</sequence>
<dbReference type="PATRIC" id="fig|231023.4.peg.327"/>